<feature type="non-terminal residue" evidence="6">
    <location>
        <position position="67"/>
    </location>
</feature>
<dbReference type="EMBL" id="CAJDYZ010011851">
    <property type="protein sequence ID" value="CAD1480156.1"/>
    <property type="molecule type" value="Genomic_DNA"/>
</dbReference>
<dbReference type="InterPro" id="IPR014718">
    <property type="entry name" value="GH-type_carb-bd"/>
</dbReference>
<comment type="caution">
    <text evidence="6">The sequence shown here is derived from an EMBL/GenBank/DDBJ whole genome shotgun (WGS) entry which is preliminary data.</text>
</comment>
<comment type="catalytic activity">
    <reaction evidence="1">
        <text>alpha-D-galactose = beta-D-galactose</text>
        <dbReference type="Rhea" id="RHEA:28675"/>
        <dbReference type="ChEBI" id="CHEBI:27667"/>
        <dbReference type="ChEBI" id="CHEBI:28061"/>
        <dbReference type="EC" id="5.1.3.3"/>
    </reaction>
    <physiologicalReaction direction="right-to-left" evidence="1">
        <dbReference type="Rhea" id="RHEA:28677"/>
    </physiologicalReaction>
</comment>
<protein>
    <recommendedName>
        <fullName evidence="3">Galactose mutarotase</fullName>
    </recommendedName>
    <alternativeName>
        <fullName evidence="4">Aldose 1-epimerase</fullName>
    </alternativeName>
</protein>
<gene>
    <name evidence="6" type="ORF">MHI_LOCUS899277</name>
</gene>
<proteinExistence type="predicted"/>
<dbReference type="AlphaFoldDB" id="A0A6V7HI26"/>
<evidence type="ECO:0000256" key="5">
    <source>
        <dbReference type="ARBA" id="ARBA00045743"/>
    </source>
</evidence>
<dbReference type="InterPro" id="IPR008183">
    <property type="entry name" value="Aldose_1/G6P_1-epimerase"/>
</dbReference>
<dbReference type="InterPro" id="IPR011013">
    <property type="entry name" value="Gal_mutarotase_sf_dom"/>
</dbReference>
<dbReference type="Gene3D" id="2.70.98.10">
    <property type="match status" value="1"/>
</dbReference>
<dbReference type="UniPathway" id="UPA00214"/>
<dbReference type="GO" id="GO:0006012">
    <property type="term" value="P:galactose metabolic process"/>
    <property type="evidence" value="ECO:0007669"/>
    <property type="project" value="UniProtKB-UniPathway"/>
</dbReference>
<sequence length="67" mass="7207">MGSDGEQLISVVKWGSVNGQGVEKYTLKNKLGQEVDIVTYGATITSIRTPDKHGKVADIVLGFDNVE</sequence>
<keyword evidence="7" id="KW-1185">Reference proteome</keyword>
<evidence type="ECO:0000313" key="6">
    <source>
        <dbReference type="EMBL" id="CAD1480156.1"/>
    </source>
</evidence>
<evidence type="ECO:0000256" key="4">
    <source>
        <dbReference type="ARBA" id="ARBA00032729"/>
    </source>
</evidence>
<dbReference type="Proteomes" id="UP000752696">
    <property type="component" value="Unassembled WGS sequence"/>
</dbReference>
<evidence type="ECO:0000256" key="3">
    <source>
        <dbReference type="ARBA" id="ARBA00021023"/>
    </source>
</evidence>
<dbReference type="OrthoDB" id="274691at2759"/>
<organism evidence="6 7">
    <name type="scientific">Heterotrigona itama</name>
    <dbReference type="NCBI Taxonomy" id="395501"/>
    <lineage>
        <taxon>Eukaryota</taxon>
        <taxon>Metazoa</taxon>
        <taxon>Ecdysozoa</taxon>
        <taxon>Arthropoda</taxon>
        <taxon>Hexapoda</taxon>
        <taxon>Insecta</taxon>
        <taxon>Pterygota</taxon>
        <taxon>Neoptera</taxon>
        <taxon>Endopterygota</taxon>
        <taxon>Hymenoptera</taxon>
        <taxon>Apocrita</taxon>
        <taxon>Aculeata</taxon>
        <taxon>Apoidea</taxon>
        <taxon>Anthophila</taxon>
        <taxon>Apidae</taxon>
        <taxon>Heterotrigona</taxon>
    </lineage>
</organism>
<reference evidence="6" key="1">
    <citation type="submission" date="2020-07" db="EMBL/GenBank/DDBJ databases">
        <authorList>
            <person name="Nazaruddin N."/>
        </authorList>
    </citation>
    <scope>NUCLEOTIDE SEQUENCE</scope>
</reference>
<dbReference type="SUPFAM" id="SSF74650">
    <property type="entry name" value="Galactose mutarotase-like"/>
    <property type="match status" value="1"/>
</dbReference>
<accession>A0A6V7HI26</accession>
<comment type="pathway">
    <text evidence="2">Carbohydrate metabolism; galactose metabolism.</text>
</comment>
<evidence type="ECO:0000256" key="1">
    <source>
        <dbReference type="ARBA" id="ARBA00001712"/>
    </source>
</evidence>
<name>A0A6V7HI26_9HYME</name>
<dbReference type="Pfam" id="PF01263">
    <property type="entry name" value="Aldose_epim"/>
    <property type="match status" value="1"/>
</dbReference>
<evidence type="ECO:0000256" key="2">
    <source>
        <dbReference type="ARBA" id="ARBA00004947"/>
    </source>
</evidence>
<evidence type="ECO:0000313" key="7">
    <source>
        <dbReference type="Proteomes" id="UP000752696"/>
    </source>
</evidence>
<dbReference type="GO" id="GO:0004034">
    <property type="term" value="F:aldose 1-epimerase activity"/>
    <property type="evidence" value="ECO:0007669"/>
    <property type="project" value="UniProtKB-EC"/>
</dbReference>
<dbReference type="GO" id="GO:0030246">
    <property type="term" value="F:carbohydrate binding"/>
    <property type="evidence" value="ECO:0007669"/>
    <property type="project" value="InterPro"/>
</dbReference>
<comment type="function">
    <text evidence="5">Mutarotase that catalyzes the interconversion of beta-D-galactose and alpha-D-galactose during galactose metabolism. Beta-D-galactose is metabolized in the liver into glucose 1-phosphate, the primary metabolic fuel, by the action of four enzymes that constitute the Leloir pathway: GALM, GALK1 (galactokinase), GALT (galactose-1-phosphate uridylyltransferase) and GALE (UDP-galactose-4'-epimerase). Involved in the maintenance of the equilibrium between the beta- and alpha-anomers of galactose, therefore ensuring a sufficient supply of the alpha-anomer for GALK1. Also active on D-glucose although shows a preference for galactose over glucose.</text>
</comment>